<gene>
    <name evidence="8" type="primary">Contig2933.g3135</name>
    <name evidence="8" type="ORF">STYLEM_1647</name>
</gene>
<sequence>MQVYLRILNLLKTQTDFYLDNSKTEIFEQSPLEKNLNSKKLKFTELQAYRNHQYLKIKEEVKQNPEEDKVAKQSDVQKNSKLDRQNLRTIDFLPRLQLNNSRISKNQFDYNQLRTRQFEKQVIRYFGELYKVPQECELWGYMPSGSTESNLQAIYFAREYFRNHQNVAVIYTEKAHSSLNKAIYYLKLNTFGQVARSLNLEPPAGMKQWPDKVPHNSAGQMDIDSLKAILKPLAEQKIPVLIIANVGTTSTCSFDSTTEIINALKTQEFYNDLKNHWIHIDGAWCGPYIRFLEIASRMSKHKFLPIKTINEAKFDFSLKEVKSITTSIHKWIPSPILIQEVKIILQLPQEVGMHPCLLGIIQ</sequence>
<dbReference type="InterPro" id="IPR051151">
    <property type="entry name" value="Group_II_Decarboxylase"/>
</dbReference>
<evidence type="ECO:0000256" key="4">
    <source>
        <dbReference type="ARBA" id="ARBA00022898"/>
    </source>
</evidence>
<dbReference type="GO" id="GO:0030170">
    <property type="term" value="F:pyridoxal phosphate binding"/>
    <property type="evidence" value="ECO:0007669"/>
    <property type="project" value="InterPro"/>
</dbReference>
<dbReference type="InParanoid" id="A0A077ZS01"/>
<feature type="modified residue" description="N6-(pyridoxal phosphate)lysine" evidence="6">
    <location>
        <position position="330"/>
    </location>
</feature>
<comment type="similarity">
    <text evidence="2 7">Belongs to the group II decarboxylase family.</text>
</comment>
<accession>A0A077ZS01</accession>
<dbReference type="InterPro" id="IPR002129">
    <property type="entry name" value="PyrdxlP-dep_de-COase"/>
</dbReference>
<keyword evidence="9" id="KW-1185">Reference proteome</keyword>
<keyword evidence="5 7" id="KW-0456">Lyase</keyword>
<dbReference type="PANTHER" id="PTHR46101:SF18">
    <property type="entry name" value="HISTIDINE DECARBOXYLASE"/>
    <property type="match status" value="1"/>
</dbReference>
<dbReference type="InterPro" id="IPR015424">
    <property type="entry name" value="PyrdxlP-dep_Trfase"/>
</dbReference>
<dbReference type="PANTHER" id="PTHR46101">
    <property type="match status" value="1"/>
</dbReference>
<evidence type="ECO:0000256" key="6">
    <source>
        <dbReference type="PIRSR" id="PIRSR602129-50"/>
    </source>
</evidence>
<dbReference type="InterPro" id="IPR015421">
    <property type="entry name" value="PyrdxlP-dep_Trfase_major"/>
</dbReference>
<dbReference type="SUPFAM" id="SSF53383">
    <property type="entry name" value="PLP-dependent transferases"/>
    <property type="match status" value="1"/>
</dbReference>
<comment type="cofactor">
    <cofactor evidence="1 6 7">
        <name>pyridoxal 5'-phosphate</name>
        <dbReference type="ChEBI" id="CHEBI:597326"/>
    </cofactor>
</comment>
<organism evidence="8 9">
    <name type="scientific">Stylonychia lemnae</name>
    <name type="common">Ciliate</name>
    <dbReference type="NCBI Taxonomy" id="5949"/>
    <lineage>
        <taxon>Eukaryota</taxon>
        <taxon>Sar</taxon>
        <taxon>Alveolata</taxon>
        <taxon>Ciliophora</taxon>
        <taxon>Intramacronucleata</taxon>
        <taxon>Spirotrichea</taxon>
        <taxon>Stichotrichia</taxon>
        <taxon>Sporadotrichida</taxon>
        <taxon>Oxytrichidae</taxon>
        <taxon>Stylonychinae</taxon>
        <taxon>Stylonychia</taxon>
    </lineage>
</organism>
<dbReference type="Proteomes" id="UP000039865">
    <property type="component" value="Unassembled WGS sequence"/>
</dbReference>
<proteinExistence type="inferred from homology"/>
<keyword evidence="4 6" id="KW-0663">Pyridoxal phosphate</keyword>
<name>A0A077ZS01_STYLE</name>
<evidence type="ECO:0000256" key="5">
    <source>
        <dbReference type="ARBA" id="ARBA00023239"/>
    </source>
</evidence>
<dbReference type="GO" id="GO:0016831">
    <property type="term" value="F:carboxy-lyase activity"/>
    <property type="evidence" value="ECO:0007669"/>
    <property type="project" value="UniProtKB-KW"/>
</dbReference>
<evidence type="ECO:0000256" key="3">
    <source>
        <dbReference type="ARBA" id="ARBA00022793"/>
    </source>
</evidence>
<dbReference type="AlphaFoldDB" id="A0A077ZS01"/>
<dbReference type="OrthoDB" id="639767at2759"/>
<dbReference type="Pfam" id="PF00282">
    <property type="entry name" value="Pyridoxal_deC"/>
    <property type="match status" value="1"/>
</dbReference>
<keyword evidence="3" id="KW-0210">Decarboxylase</keyword>
<protein>
    <submittedName>
        <fullName evidence="8">Glutamate decarboxylase</fullName>
    </submittedName>
</protein>
<reference evidence="8 9" key="1">
    <citation type="submission" date="2014-06" db="EMBL/GenBank/DDBJ databases">
        <authorList>
            <person name="Swart Estienne"/>
        </authorList>
    </citation>
    <scope>NUCLEOTIDE SEQUENCE [LARGE SCALE GENOMIC DNA]</scope>
    <source>
        <strain evidence="8 9">130c</strain>
    </source>
</reference>
<evidence type="ECO:0000256" key="7">
    <source>
        <dbReference type="RuleBase" id="RU000382"/>
    </source>
</evidence>
<evidence type="ECO:0000256" key="2">
    <source>
        <dbReference type="ARBA" id="ARBA00009533"/>
    </source>
</evidence>
<dbReference type="Gene3D" id="3.40.640.10">
    <property type="entry name" value="Type I PLP-dependent aspartate aminotransferase-like (Major domain)"/>
    <property type="match status" value="1"/>
</dbReference>
<evidence type="ECO:0000313" key="8">
    <source>
        <dbReference type="EMBL" id="CDW72683.1"/>
    </source>
</evidence>
<dbReference type="GO" id="GO:0019752">
    <property type="term" value="P:carboxylic acid metabolic process"/>
    <property type="evidence" value="ECO:0007669"/>
    <property type="project" value="InterPro"/>
</dbReference>
<evidence type="ECO:0000256" key="1">
    <source>
        <dbReference type="ARBA" id="ARBA00001933"/>
    </source>
</evidence>
<evidence type="ECO:0000313" key="9">
    <source>
        <dbReference type="Proteomes" id="UP000039865"/>
    </source>
</evidence>
<dbReference type="EMBL" id="CCKQ01001568">
    <property type="protein sequence ID" value="CDW72683.1"/>
    <property type="molecule type" value="Genomic_DNA"/>
</dbReference>